<dbReference type="EMBL" id="UINC01003792">
    <property type="protein sequence ID" value="SVA09280.1"/>
    <property type="molecule type" value="Genomic_DNA"/>
</dbReference>
<evidence type="ECO:0008006" key="2">
    <source>
        <dbReference type="Google" id="ProtNLM"/>
    </source>
</evidence>
<organism evidence="1">
    <name type="scientific">marine metagenome</name>
    <dbReference type="NCBI Taxonomy" id="408172"/>
    <lineage>
        <taxon>unclassified sequences</taxon>
        <taxon>metagenomes</taxon>
        <taxon>ecological metagenomes</taxon>
    </lineage>
</organism>
<protein>
    <recommendedName>
        <fullName evidence="2">NIPSNAP domain-containing protein</fullName>
    </recommendedName>
</protein>
<reference evidence="1" key="1">
    <citation type="submission" date="2018-05" db="EMBL/GenBank/DDBJ databases">
        <authorList>
            <person name="Lanie J.A."/>
            <person name="Ng W.-L."/>
            <person name="Kazmierczak K.M."/>
            <person name="Andrzejewski T.M."/>
            <person name="Davidsen T.M."/>
            <person name="Wayne K.J."/>
            <person name="Tettelin H."/>
            <person name="Glass J.I."/>
            <person name="Rusch D."/>
            <person name="Podicherti R."/>
            <person name="Tsui H.-C.T."/>
            <person name="Winkler M.E."/>
        </authorList>
    </citation>
    <scope>NUCLEOTIDE SEQUENCE</scope>
</reference>
<gene>
    <name evidence="1" type="ORF">METZ01_LOCUS62134</name>
</gene>
<accession>A0A381SZ30</accession>
<name>A0A381SZ30_9ZZZZ</name>
<sequence>MKKIILIITLLTPLHLQADHHTISGPGEGAFNALVVQAHDVAKYVNLLKADLSLFKALGATAGGVCITRSGHDYGGQMLVWSAFPDLASALHANMLYDPTSQAPQALAELRTVKYGVSWKGLKSFRLDPGWERVLKVKVSADNLNAYVESLRELETAIINSGHETFNLGVFGPFGGGVHESQTLMVRAISPTARESGQIADEYFAGASWGRIWEKSRTMIDEVVSDTYELCEQIYSAE</sequence>
<proteinExistence type="predicted"/>
<evidence type="ECO:0000313" key="1">
    <source>
        <dbReference type="EMBL" id="SVA09280.1"/>
    </source>
</evidence>
<dbReference type="AlphaFoldDB" id="A0A381SZ30"/>